<dbReference type="SUPFAM" id="SSF56037">
    <property type="entry name" value="PheT/TilS domain"/>
    <property type="match status" value="1"/>
</dbReference>
<organism evidence="13 14">
    <name type="scientific">Candidatus Gottesmanbacteria bacterium CG1_02_37_22</name>
    <dbReference type="NCBI Taxonomy" id="1805209"/>
    <lineage>
        <taxon>Bacteria</taxon>
        <taxon>Candidatus Gottesmaniibacteriota</taxon>
    </lineage>
</organism>
<dbReference type="Gene3D" id="3.40.50.620">
    <property type="entry name" value="HUPs"/>
    <property type="match status" value="1"/>
</dbReference>
<protein>
    <recommendedName>
        <fullName evidence="2">arginine--tRNA ligase</fullName>
        <ecNumber evidence="2">6.1.1.19</ecNumber>
    </recommendedName>
</protein>
<dbReference type="InterPro" id="IPR001278">
    <property type="entry name" value="Arg-tRNA-ligase"/>
</dbReference>
<accession>A0A1J4TV77</accession>
<evidence type="ECO:0000256" key="2">
    <source>
        <dbReference type="ARBA" id="ARBA00012837"/>
    </source>
</evidence>
<proteinExistence type="inferred from homology"/>
<dbReference type="InterPro" id="IPR009080">
    <property type="entry name" value="tRNAsynth_Ia_anticodon-bd"/>
</dbReference>
<feature type="domain" description="DALR anticodon binding" evidence="10">
    <location>
        <begin position="794"/>
        <end position="961"/>
    </location>
</feature>
<dbReference type="InterPro" id="IPR014729">
    <property type="entry name" value="Rossmann-like_a/b/a_fold"/>
</dbReference>
<dbReference type="PRINTS" id="PR01038">
    <property type="entry name" value="TRNASYNTHARG"/>
</dbReference>
<keyword evidence="7 9" id="KW-0030">Aminoacyl-tRNA synthetase</keyword>
<dbReference type="InterPro" id="IPR036695">
    <property type="entry name" value="Arg-tRNA-synth_N_sf"/>
</dbReference>
<evidence type="ECO:0000256" key="3">
    <source>
        <dbReference type="ARBA" id="ARBA00022598"/>
    </source>
</evidence>
<dbReference type="SMART" id="SM00873">
    <property type="entry name" value="B3_4"/>
    <property type="match status" value="1"/>
</dbReference>
<dbReference type="Gene3D" id="3.50.40.10">
    <property type="entry name" value="Phenylalanyl-trna Synthetase, Chain B, domain 3"/>
    <property type="match status" value="1"/>
</dbReference>
<evidence type="ECO:0000256" key="7">
    <source>
        <dbReference type="ARBA" id="ARBA00023146"/>
    </source>
</evidence>
<dbReference type="Gene3D" id="3.30.1360.70">
    <property type="entry name" value="Arginyl tRNA synthetase N-terminal domain"/>
    <property type="match status" value="1"/>
</dbReference>
<evidence type="ECO:0000259" key="12">
    <source>
        <dbReference type="SMART" id="SM01016"/>
    </source>
</evidence>
<evidence type="ECO:0000313" key="13">
    <source>
        <dbReference type="EMBL" id="OIO14358.1"/>
    </source>
</evidence>
<dbReference type="InterPro" id="IPR008909">
    <property type="entry name" value="DALR_anticod-bd"/>
</dbReference>
<dbReference type="Gene3D" id="1.10.730.10">
    <property type="entry name" value="Isoleucyl-tRNA Synthetase, Domain 1"/>
    <property type="match status" value="1"/>
</dbReference>
<evidence type="ECO:0000259" key="11">
    <source>
        <dbReference type="SMART" id="SM00873"/>
    </source>
</evidence>
<evidence type="ECO:0000259" key="10">
    <source>
        <dbReference type="SMART" id="SM00836"/>
    </source>
</evidence>
<evidence type="ECO:0000256" key="4">
    <source>
        <dbReference type="ARBA" id="ARBA00022741"/>
    </source>
</evidence>
<feature type="domain" description="B3/B4 tRNA-binding" evidence="11">
    <location>
        <begin position="62"/>
        <end position="216"/>
    </location>
</feature>
<dbReference type="Pfam" id="PF05746">
    <property type="entry name" value="DALR_1"/>
    <property type="match status" value="1"/>
</dbReference>
<dbReference type="GO" id="GO:0006420">
    <property type="term" value="P:arginyl-tRNA aminoacylation"/>
    <property type="evidence" value="ECO:0007669"/>
    <property type="project" value="InterPro"/>
</dbReference>
<evidence type="ECO:0000256" key="6">
    <source>
        <dbReference type="ARBA" id="ARBA00022917"/>
    </source>
</evidence>
<evidence type="ECO:0000313" key="14">
    <source>
        <dbReference type="Proteomes" id="UP000183120"/>
    </source>
</evidence>
<dbReference type="SUPFAM" id="SSF47323">
    <property type="entry name" value="Anticodon-binding domain of a subclass of class I aminoacyl-tRNA synthetases"/>
    <property type="match status" value="1"/>
</dbReference>
<dbReference type="SUPFAM" id="SSF52374">
    <property type="entry name" value="Nucleotidylyl transferase"/>
    <property type="match status" value="1"/>
</dbReference>
<comment type="catalytic activity">
    <reaction evidence="8">
        <text>tRNA(Arg) + L-arginine + ATP = L-arginyl-tRNA(Arg) + AMP + diphosphate</text>
        <dbReference type="Rhea" id="RHEA:20301"/>
        <dbReference type="Rhea" id="RHEA-COMP:9658"/>
        <dbReference type="Rhea" id="RHEA-COMP:9673"/>
        <dbReference type="ChEBI" id="CHEBI:30616"/>
        <dbReference type="ChEBI" id="CHEBI:32682"/>
        <dbReference type="ChEBI" id="CHEBI:33019"/>
        <dbReference type="ChEBI" id="CHEBI:78442"/>
        <dbReference type="ChEBI" id="CHEBI:78513"/>
        <dbReference type="ChEBI" id="CHEBI:456215"/>
        <dbReference type="EC" id="6.1.1.19"/>
    </reaction>
</comment>
<dbReference type="PANTHER" id="PTHR11956">
    <property type="entry name" value="ARGINYL-TRNA SYNTHETASE"/>
    <property type="match status" value="1"/>
</dbReference>
<sequence>MKFSVNPKIFEKFPGVEIGVLVITGMDNQGYNGEILNLLRAEEKHQKEILTGVELGTLPEISAWRRIYKSFGSGGDYRSSVETLLRRARGGMKPLPNINNLVNLYNFLSLKYHLPAGAEDLDKVKGSISLTFSKGEEKGVCLGGSTEETCEVGEVIYKDDLGFICRRWNYREADRTKIDKETENAVLVLEKIPEINQCNFQDVLHETGDLVKKLLSAKVDSFILKKGNENAELNLKSGVKINANSRDSDKPQKNISQKSGPFYKKEEFPILGKIKWENISKEKWILKNIIFSAISKIENSGIKATLDDIKIEHPNEKNYGDYSTNFALINASRLRQQPKTLAEKISEVINDMIRRHQSITLQTDSKTIEDNRYLVSDILEKSNIAGQGFINLHLSKQYLISQAVRLLEIEKSVNITQMKNMKISVEYTDPNPFKEFHLGHLYSNVIGEAVSRMLEVCGAIVWRGDFYGDVGMHVAKSVWGMINKMQAEDITLKDLEKLSIKERQHFLGKGYALGVIKYDEDKKVQEEIKEINLLVYVAAQEILKESKGWQPIVNYRQYIKGKEEKLPLVRQVYEAGLRWSLEYFESIYKRLGTKFDGYYPESWVGEYGMKMVEKGLEKGVLEKSEGGVVYRGEQDGFHTRVFVNSLGLPTYEAKDLGLARAKYQDFKYDLSINIFGKEIDEYYKVVRAAMKKIEPELGEKASYIAHGMVRLPGGKMSSRTGNVITYEGLLAEAKKLTLKIMDKVELGKSEKQNVAELVGIGAVRYALLKSNIGTDVVFDFDKSISFEGDSGPYLQYTYARCRSVLRKSKGKMQNAKVADTLKYKAGDAREGIPNSAQNIGFEHYLGTLEGQPARNCFAISDAGGDPQININPEELSLLRVLYRFPEVVAEAVRTLSPNIICGFLFELAQGFNLFYSRHSILQPTTNNQQPTTDFRLMLTRVTSEVLKKGLYLLGIETVERM</sequence>
<comment type="similarity">
    <text evidence="1 9">Belongs to the class-I aminoacyl-tRNA synthetase family.</text>
</comment>
<dbReference type="EC" id="6.1.1.19" evidence="2"/>
<dbReference type="EMBL" id="MNUY01000037">
    <property type="protein sequence ID" value="OIO14358.1"/>
    <property type="molecule type" value="Genomic_DNA"/>
</dbReference>
<dbReference type="InterPro" id="IPR020825">
    <property type="entry name" value="Phe-tRNA_synthase-like_B3/B4"/>
</dbReference>
<dbReference type="InterPro" id="IPR035684">
    <property type="entry name" value="ArgRS_core"/>
</dbReference>
<keyword evidence="5 9" id="KW-0067">ATP-binding</keyword>
<feature type="domain" description="Arginyl tRNA synthetase N-terminal" evidence="12">
    <location>
        <begin position="284"/>
        <end position="394"/>
    </location>
</feature>
<dbReference type="InterPro" id="IPR005146">
    <property type="entry name" value="B3/B4_tRNA-bd"/>
</dbReference>
<keyword evidence="4 9" id="KW-0547">Nucleotide-binding</keyword>
<evidence type="ECO:0000256" key="5">
    <source>
        <dbReference type="ARBA" id="ARBA00022840"/>
    </source>
</evidence>
<dbReference type="Pfam" id="PF00750">
    <property type="entry name" value="tRNA-synt_1d"/>
    <property type="match status" value="1"/>
</dbReference>
<dbReference type="GO" id="GO:0004826">
    <property type="term" value="F:phenylalanine-tRNA ligase activity"/>
    <property type="evidence" value="ECO:0007669"/>
    <property type="project" value="InterPro"/>
</dbReference>
<dbReference type="STRING" id="1805209.AUJ73_02340"/>
<evidence type="ECO:0000256" key="9">
    <source>
        <dbReference type="RuleBase" id="RU363038"/>
    </source>
</evidence>
<dbReference type="AlphaFoldDB" id="A0A1J4TV77"/>
<dbReference type="SUPFAM" id="SSF55190">
    <property type="entry name" value="Arginyl-tRNA synthetase (ArgRS), N-terminal 'additional' domain"/>
    <property type="match status" value="1"/>
</dbReference>
<dbReference type="Pfam" id="PF03485">
    <property type="entry name" value="Arg_tRNA_synt_N"/>
    <property type="match status" value="1"/>
</dbReference>
<dbReference type="PANTHER" id="PTHR11956:SF5">
    <property type="entry name" value="ARGININE--TRNA LIGASE, CYTOPLASMIC"/>
    <property type="match status" value="1"/>
</dbReference>
<gene>
    <name evidence="13" type="ORF">AUJ73_02340</name>
</gene>
<dbReference type="SMART" id="SM00836">
    <property type="entry name" value="DALR_1"/>
    <property type="match status" value="1"/>
</dbReference>
<dbReference type="SMART" id="SM01016">
    <property type="entry name" value="Arg_tRNA_synt_N"/>
    <property type="match status" value="1"/>
</dbReference>
<evidence type="ECO:0000256" key="1">
    <source>
        <dbReference type="ARBA" id="ARBA00005594"/>
    </source>
</evidence>
<keyword evidence="3 9" id="KW-0436">Ligase</keyword>
<reference evidence="13 14" key="1">
    <citation type="journal article" date="2016" name="Environ. Microbiol.">
        <title>Genomic resolution of a cold subsurface aquifer community provides metabolic insights for novel microbes adapted to high CO concentrations.</title>
        <authorList>
            <person name="Probst A.J."/>
            <person name="Castelle C.J."/>
            <person name="Singh A."/>
            <person name="Brown C.T."/>
            <person name="Anantharaman K."/>
            <person name="Sharon I."/>
            <person name="Hug L.A."/>
            <person name="Burstein D."/>
            <person name="Emerson J.B."/>
            <person name="Thomas B.C."/>
            <person name="Banfield J.F."/>
        </authorList>
    </citation>
    <scope>NUCLEOTIDE SEQUENCE [LARGE SCALE GENOMIC DNA]</scope>
    <source>
        <strain evidence="13">CG1_02_37_22</strain>
    </source>
</reference>
<dbReference type="GO" id="GO:0005524">
    <property type="term" value="F:ATP binding"/>
    <property type="evidence" value="ECO:0007669"/>
    <property type="project" value="UniProtKB-KW"/>
</dbReference>
<dbReference type="InterPro" id="IPR005148">
    <property type="entry name" value="Arg-tRNA-synth_N"/>
</dbReference>
<dbReference type="Pfam" id="PF03483">
    <property type="entry name" value="B3_4"/>
    <property type="match status" value="1"/>
</dbReference>
<dbReference type="GO" id="GO:0005737">
    <property type="term" value="C:cytoplasm"/>
    <property type="evidence" value="ECO:0007669"/>
    <property type="project" value="InterPro"/>
</dbReference>
<name>A0A1J4TV77_9BACT</name>
<comment type="caution">
    <text evidence="13">The sequence shown here is derived from an EMBL/GenBank/DDBJ whole genome shotgun (WGS) entry which is preliminary data.</text>
</comment>
<keyword evidence="6 9" id="KW-0648">Protein biosynthesis</keyword>
<evidence type="ECO:0000256" key="8">
    <source>
        <dbReference type="ARBA" id="ARBA00049339"/>
    </source>
</evidence>
<dbReference type="Proteomes" id="UP000183120">
    <property type="component" value="Unassembled WGS sequence"/>
</dbReference>
<dbReference type="GO" id="GO:0003723">
    <property type="term" value="F:RNA binding"/>
    <property type="evidence" value="ECO:0007669"/>
    <property type="project" value="InterPro"/>
</dbReference>
<dbReference type="GO" id="GO:0004814">
    <property type="term" value="F:arginine-tRNA ligase activity"/>
    <property type="evidence" value="ECO:0007669"/>
    <property type="project" value="UniProtKB-EC"/>
</dbReference>